<feature type="transmembrane region" description="Helical" evidence="2">
    <location>
        <begin position="169"/>
        <end position="192"/>
    </location>
</feature>
<feature type="region of interest" description="Disordered" evidence="1">
    <location>
        <begin position="283"/>
        <end position="369"/>
    </location>
</feature>
<keyword evidence="5" id="KW-1185">Reference proteome</keyword>
<reference evidence="4 5" key="1">
    <citation type="submission" date="2024-01" db="EMBL/GenBank/DDBJ databases">
        <title>Complete genome of Cladobotryum mycophilum ATHUM6906.</title>
        <authorList>
            <person name="Christinaki A.C."/>
            <person name="Myridakis A.I."/>
            <person name="Kouvelis V.N."/>
        </authorList>
    </citation>
    <scope>NUCLEOTIDE SEQUENCE [LARGE SCALE GENOMIC DNA]</scope>
    <source>
        <strain evidence="4 5">ATHUM6906</strain>
    </source>
</reference>
<feature type="transmembrane region" description="Helical" evidence="2">
    <location>
        <begin position="20"/>
        <end position="38"/>
    </location>
</feature>
<feature type="domain" description="Rhodopsin" evidence="3">
    <location>
        <begin position="34"/>
        <end position="267"/>
    </location>
</feature>
<evidence type="ECO:0000259" key="3">
    <source>
        <dbReference type="Pfam" id="PF20684"/>
    </source>
</evidence>
<keyword evidence="2" id="KW-0812">Transmembrane</keyword>
<keyword evidence="2" id="KW-1133">Transmembrane helix</keyword>
<evidence type="ECO:0000256" key="1">
    <source>
        <dbReference type="SAM" id="MobiDB-lite"/>
    </source>
</evidence>
<dbReference type="Proteomes" id="UP001338125">
    <property type="component" value="Unassembled WGS sequence"/>
</dbReference>
<dbReference type="InterPro" id="IPR049326">
    <property type="entry name" value="Rhodopsin_dom_fungi"/>
</dbReference>
<name>A0ABR0S8A6_9HYPO</name>
<keyword evidence="2" id="KW-0472">Membrane</keyword>
<dbReference type="Pfam" id="PF20684">
    <property type="entry name" value="Fung_rhodopsin"/>
    <property type="match status" value="1"/>
</dbReference>
<dbReference type="PANTHER" id="PTHR38794:SF1">
    <property type="entry name" value="INTEGRAL MEMBRANE PROTEIN"/>
    <property type="match status" value="1"/>
</dbReference>
<organism evidence="4 5">
    <name type="scientific">Cladobotryum mycophilum</name>
    <dbReference type="NCBI Taxonomy" id="491253"/>
    <lineage>
        <taxon>Eukaryota</taxon>
        <taxon>Fungi</taxon>
        <taxon>Dikarya</taxon>
        <taxon>Ascomycota</taxon>
        <taxon>Pezizomycotina</taxon>
        <taxon>Sordariomycetes</taxon>
        <taxon>Hypocreomycetidae</taxon>
        <taxon>Hypocreales</taxon>
        <taxon>Hypocreaceae</taxon>
        <taxon>Cladobotryum</taxon>
    </lineage>
</organism>
<gene>
    <name evidence="4" type="ORF">PT974_12548</name>
</gene>
<feature type="compositionally biased region" description="Polar residues" evidence="1">
    <location>
        <begin position="284"/>
        <end position="297"/>
    </location>
</feature>
<feature type="transmembrane region" description="Helical" evidence="2">
    <location>
        <begin position="126"/>
        <end position="149"/>
    </location>
</feature>
<protein>
    <recommendedName>
        <fullName evidence="3">Rhodopsin domain-containing protein</fullName>
    </recommendedName>
</protein>
<dbReference type="PANTHER" id="PTHR38794">
    <property type="entry name" value="INTEGRAL MEMBRANE PROTEIN"/>
    <property type="match status" value="1"/>
</dbReference>
<sequence length="369" mass="40945">MPDRQQLITAFDKSPLVEVLTWMFLAIGVVAAIARLMTKLFMVKSLKLDDYLAISATVAAVGQSVAVVVESSNGAGRHFDTLQPRQVFVLMKSEWVANILFITGLLFAKLSLIITIISLTQRDRRYLVFGVETCIILWAVSSVFVVFFQCELPEPWNPIGHSCINRTAFWMYFSITNILTDLALIGVMVEAIRRVKTSWAKKAVVMSVFGSRIFVVPAVVCQIYYTYQAIHAKDPFFDMWRPTVAIQLVQCLSIVTVCVPYFKPFFESLESGQLRVDDLRRQGKTSASGYPSGQGSAKKSDPRPASKPLDSAHSQRSSVHELVAVPKPAHTTSAGHGTKSSWDGRSHSSEMGLIQQTKTWDVSVEMNGA</sequence>
<comment type="caution">
    <text evidence="4">The sequence shown here is derived from an EMBL/GenBank/DDBJ whole genome shotgun (WGS) entry which is preliminary data.</text>
</comment>
<feature type="transmembrane region" description="Helical" evidence="2">
    <location>
        <begin position="204"/>
        <end position="225"/>
    </location>
</feature>
<accession>A0ABR0S8A6</accession>
<feature type="compositionally biased region" description="Polar residues" evidence="1">
    <location>
        <begin position="330"/>
        <end position="341"/>
    </location>
</feature>
<feature type="transmembrane region" description="Helical" evidence="2">
    <location>
        <begin position="95"/>
        <end position="119"/>
    </location>
</feature>
<evidence type="ECO:0000313" key="4">
    <source>
        <dbReference type="EMBL" id="KAK5988394.1"/>
    </source>
</evidence>
<proteinExistence type="predicted"/>
<dbReference type="EMBL" id="JAVFKD010000016">
    <property type="protein sequence ID" value="KAK5988394.1"/>
    <property type="molecule type" value="Genomic_DNA"/>
</dbReference>
<evidence type="ECO:0000313" key="5">
    <source>
        <dbReference type="Proteomes" id="UP001338125"/>
    </source>
</evidence>
<evidence type="ECO:0000256" key="2">
    <source>
        <dbReference type="SAM" id="Phobius"/>
    </source>
</evidence>